<sequence>MEALEHLVARIPDLLKRLEELGGQVAQRQKDLVQLIEAQSQSDPGVTSATRPLGNKGSQESPRPRDEPEAHPRKATPQPEVARIITSAAPAAGQPAPGSPLEPQSPSAIARQTCQTRIAGKARARAMLRKRQRSDSAISAEGAVPKHRTRSMIIVYYDSYVQLFFEDLVKFVSASRNMMRKAKMDAKVAQIKRPAEFEMPEERSGDDSEKKKPPSALHAVQRNATEAQQQGKGSKGRTSIWGRVLCRIISGVSRHPKNEISPTTATAAAVAVAAAAAAVKRDGQPNVSEGLPRWVGHNGMTCGHGAISTKRKLPLTPPPCADRYSFDVLFCPPPQPFASEGARWQQARICFSSNDLSKLRGSIPWRANLDSCCYMDRICFVNYPYPAPFFLDGPSEKIKAYNYTPCGGTSVGGHTYERTIGLGLLYDRTDWAYWSFTLSLTSRDGAWLAGLSRADAAAITGLDSAIRVIGWVHPEPDSINDSKVFYVKTLNHPWLEATDLSHGQPQFPLDVSHHMEMRQLMDETIERFIQGGD</sequence>
<reference evidence="2" key="2">
    <citation type="submission" date="2023-06" db="EMBL/GenBank/DDBJ databases">
        <authorList>
            <consortium name="Lawrence Berkeley National Laboratory"/>
            <person name="Haridas S."/>
            <person name="Hensen N."/>
            <person name="Bonometti L."/>
            <person name="Westerberg I."/>
            <person name="Brannstrom I.O."/>
            <person name="Guillou S."/>
            <person name="Cros-Aarteil S."/>
            <person name="Calhoun S."/>
            <person name="Kuo A."/>
            <person name="Mondo S."/>
            <person name="Pangilinan J."/>
            <person name="Riley R."/>
            <person name="Labutti K."/>
            <person name="Andreopoulos B."/>
            <person name="Lipzen A."/>
            <person name="Chen C."/>
            <person name="Yanf M."/>
            <person name="Daum C."/>
            <person name="Ng V."/>
            <person name="Clum A."/>
            <person name="Steindorff A."/>
            <person name="Ohm R."/>
            <person name="Martin F."/>
            <person name="Silar P."/>
            <person name="Natvig D."/>
            <person name="Lalanne C."/>
            <person name="Gautier V."/>
            <person name="Ament-Velasquez S.L."/>
            <person name="Kruys A."/>
            <person name="Hutchinson M.I."/>
            <person name="Powell A.J."/>
            <person name="Barry K."/>
            <person name="Miller A.N."/>
            <person name="Grigoriev I.V."/>
            <person name="Debuchy R."/>
            <person name="Gladieux P."/>
            <person name="Thoren M.H."/>
            <person name="Johannesson H."/>
        </authorList>
    </citation>
    <scope>NUCLEOTIDE SEQUENCE</scope>
    <source>
        <strain evidence="2">CBS 958.72</strain>
    </source>
</reference>
<comment type="caution">
    <text evidence="2">The sequence shown here is derived from an EMBL/GenBank/DDBJ whole genome shotgun (WGS) entry which is preliminary data.</text>
</comment>
<gene>
    <name evidence="2" type="ORF">B0T24DRAFT_720808</name>
</gene>
<dbReference type="Proteomes" id="UP001287356">
    <property type="component" value="Unassembled WGS sequence"/>
</dbReference>
<reference evidence="2" key="1">
    <citation type="journal article" date="2023" name="Mol. Phylogenet. Evol.">
        <title>Genome-scale phylogeny and comparative genomics of the fungal order Sordariales.</title>
        <authorList>
            <person name="Hensen N."/>
            <person name="Bonometti L."/>
            <person name="Westerberg I."/>
            <person name="Brannstrom I.O."/>
            <person name="Guillou S."/>
            <person name="Cros-Aarteil S."/>
            <person name="Calhoun S."/>
            <person name="Haridas S."/>
            <person name="Kuo A."/>
            <person name="Mondo S."/>
            <person name="Pangilinan J."/>
            <person name="Riley R."/>
            <person name="LaButti K."/>
            <person name="Andreopoulos B."/>
            <person name="Lipzen A."/>
            <person name="Chen C."/>
            <person name="Yan M."/>
            <person name="Daum C."/>
            <person name="Ng V."/>
            <person name="Clum A."/>
            <person name="Steindorff A."/>
            <person name="Ohm R.A."/>
            <person name="Martin F."/>
            <person name="Silar P."/>
            <person name="Natvig D.O."/>
            <person name="Lalanne C."/>
            <person name="Gautier V."/>
            <person name="Ament-Velasquez S.L."/>
            <person name="Kruys A."/>
            <person name="Hutchinson M.I."/>
            <person name="Powell A.J."/>
            <person name="Barry K."/>
            <person name="Miller A.N."/>
            <person name="Grigoriev I.V."/>
            <person name="Debuchy R."/>
            <person name="Gladieux P."/>
            <person name="Hiltunen Thoren M."/>
            <person name="Johannesson H."/>
        </authorList>
    </citation>
    <scope>NUCLEOTIDE SEQUENCE</scope>
    <source>
        <strain evidence="2">CBS 958.72</strain>
    </source>
</reference>
<dbReference type="AlphaFoldDB" id="A0AAE0KDQ9"/>
<feature type="compositionally biased region" description="Polar residues" evidence="1">
    <location>
        <begin position="222"/>
        <end position="232"/>
    </location>
</feature>
<name>A0AAE0KDQ9_9PEZI</name>
<feature type="compositionally biased region" description="Basic and acidic residues" evidence="1">
    <location>
        <begin position="193"/>
        <end position="212"/>
    </location>
</feature>
<feature type="compositionally biased region" description="Basic and acidic residues" evidence="1">
    <location>
        <begin position="62"/>
        <end position="72"/>
    </location>
</feature>
<protein>
    <submittedName>
        <fullName evidence="2">Uncharacterized protein</fullName>
    </submittedName>
</protein>
<feature type="region of interest" description="Disordered" evidence="1">
    <location>
        <begin position="37"/>
        <end position="79"/>
    </location>
</feature>
<evidence type="ECO:0000256" key="1">
    <source>
        <dbReference type="SAM" id="MobiDB-lite"/>
    </source>
</evidence>
<keyword evidence="3" id="KW-1185">Reference proteome</keyword>
<evidence type="ECO:0000313" key="2">
    <source>
        <dbReference type="EMBL" id="KAK3374282.1"/>
    </source>
</evidence>
<evidence type="ECO:0000313" key="3">
    <source>
        <dbReference type="Proteomes" id="UP001287356"/>
    </source>
</evidence>
<organism evidence="2 3">
    <name type="scientific">Lasiosphaeria ovina</name>
    <dbReference type="NCBI Taxonomy" id="92902"/>
    <lineage>
        <taxon>Eukaryota</taxon>
        <taxon>Fungi</taxon>
        <taxon>Dikarya</taxon>
        <taxon>Ascomycota</taxon>
        <taxon>Pezizomycotina</taxon>
        <taxon>Sordariomycetes</taxon>
        <taxon>Sordariomycetidae</taxon>
        <taxon>Sordariales</taxon>
        <taxon>Lasiosphaeriaceae</taxon>
        <taxon>Lasiosphaeria</taxon>
    </lineage>
</organism>
<feature type="region of interest" description="Disordered" evidence="1">
    <location>
        <begin position="90"/>
        <end position="109"/>
    </location>
</feature>
<accession>A0AAE0KDQ9</accession>
<feature type="region of interest" description="Disordered" evidence="1">
    <location>
        <begin position="193"/>
        <end position="236"/>
    </location>
</feature>
<dbReference type="EMBL" id="JAULSN010000004">
    <property type="protein sequence ID" value="KAK3374282.1"/>
    <property type="molecule type" value="Genomic_DNA"/>
</dbReference>
<proteinExistence type="predicted"/>
<feature type="compositionally biased region" description="Polar residues" evidence="1">
    <location>
        <begin position="37"/>
        <end position="61"/>
    </location>
</feature>